<dbReference type="SUPFAM" id="SSF117289">
    <property type="entry name" value="Nucleoporin domain"/>
    <property type="match status" value="1"/>
</dbReference>
<evidence type="ECO:0000259" key="5">
    <source>
        <dbReference type="Pfam" id="PF16755"/>
    </source>
</evidence>
<evidence type="ECO:0000313" key="7">
    <source>
        <dbReference type="Proteomes" id="UP000697127"/>
    </source>
</evidence>
<evidence type="ECO:0000313" key="6">
    <source>
        <dbReference type="EMBL" id="KAG0687783.1"/>
    </source>
</evidence>
<dbReference type="Gene3D" id="2.130.10.10">
    <property type="entry name" value="YVTN repeat-like/Quinoprotein amine dehydrogenase"/>
    <property type="match status" value="1"/>
</dbReference>
<dbReference type="AlphaFoldDB" id="A0A9P7BG10"/>
<keyword evidence="2" id="KW-0813">Transport</keyword>
<feature type="non-terminal residue" evidence="6">
    <location>
        <position position="620"/>
    </location>
</feature>
<evidence type="ECO:0000256" key="4">
    <source>
        <dbReference type="SAM" id="MobiDB-lite"/>
    </source>
</evidence>
<gene>
    <name evidence="6" type="ORF">C6P40_001878</name>
</gene>
<evidence type="ECO:0000256" key="1">
    <source>
        <dbReference type="ARBA" id="ARBA00004123"/>
    </source>
</evidence>
<feature type="region of interest" description="Disordered" evidence="4">
    <location>
        <begin position="470"/>
        <end position="537"/>
    </location>
</feature>
<comment type="subcellular location">
    <subcellularLocation>
        <location evidence="1">Nucleus</location>
    </subcellularLocation>
</comment>
<feature type="compositionally biased region" description="Low complexity" evidence="4">
    <location>
        <begin position="521"/>
        <end position="537"/>
    </location>
</feature>
<evidence type="ECO:0000256" key="3">
    <source>
        <dbReference type="ARBA" id="ARBA00023242"/>
    </source>
</evidence>
<dbReference type="InterPro" id="IPR015943">
    <property type="entry name" value="WD40/YVTN_repeat-like_dom_sf"/>
</dbReference>
<dbReference type="GO" id="GO:0005634">
    <property type="term" value="C:nucleus"/>
    <property type="evidence" value="ECO:0007669"/>
    <property type="project" value="UniProtKB-SubCell"/>
</dbReference>
<dbReference type="InterPro" id="IPR039462">
    <property type="entry name" value="Nup159/Nup146_N"/>
</dbReference>
<feature type="region of interest" description="Disordered" evidence="4">
    <location>
        <begin position="550"/>
        <end position="574"/>
    </location>
</feature>
<keyword evidence="3" id="KW-0539">Nucleus</keyword>
<name>A0A9P7BG10_9ASCO</name>
<sequence length="620" mass="67760">MSISEVEKLQLEDLGFQAKPPIDIFDGINQDDIRSTLETYNVDYLAISNKHKLVFTCLENNLKVISTEKISQIIENDDKSNDGLILHNFKITGKALMIKINSDETCLYLISESKDSSKFLIISIDLTILLRGIYNEKCISAFPLDSKIIQFYPSLINPFKSICLLENGDAYLIDQNGTTKLYEDVSAINWFGKYTIYSFTIDSTLNITDEENNNTLSSTSLVENSDKVLYLTQLDNNHIQAVFGESINPDDNPDYTTYFITIDDSLQVVKVESSLDLFNPFGMIPRFNTFYTLNLKNWSKIYKNIFITTSSKSIDIDFCLQNQSIELLNDSDRATMPMDEISGDDDTPLGIVLDLSSTVNVKEPCKGVDESNPLPRIIVLTNRGQFVIWNIWSKKDLLENDAKLPTFEISDTMPNKSENDLEDNIENSLGSLSFGASTNKSLKESSDNPFTIGKKSDSSSLFGSNANTSTVNPFGGSSSSNPFELGKSSSEKATNSSFSAATKLSDSGTNSPFGSISKNITNTNTTPSTNTPFGSSSGFGNTTFGVGGFKMGSSTTSTSQKQTENLPSNSFNKPSFGSSGFSSFAGTKSDSATVNSPFGGLSSNTTSSPFGNLGANSKTD</sequence>
<reference evidence="6" key="1">
    <citation type="submission" date="2020-11" db="EMBL/GenBank/DDBJ databases">
        <title>Kefir isolates.</title>
        <authorList>
            <person name="Marcisauskas S."/>
            <person name="Kim Y."/>
            <person name="Blasche S."/>
        </authorList>
    </citation>
    <scope>NUCLEOTIDE SEQUENCE</scope>
    <source>
        <strain evidence="6">Olga-1</strain>
    </source>
</reference>
<feature type="compositionally biased region" description="Low complexity" evidence="4">
    <location>
        <begin position="553"/>
        <end position="574"/>
    </location>
</feature>
<dbReference type="EMBL" id="PUHW01000217">
    <property type="protein sequence ID" value="KAG0687783.1"/>
    <property type="molecule type" value="Genomic_DNA"/>
</dbReference>
<protein>
    <recommendedName>
        <fullName evidence="5">Nucleoporin Nup159/Nup146 N-terminal domain-containing protein</fullName>
    </recommendedName>
</protein>
<proteinExistence type="predicted"/>
<evidence type="ECO:0000256" key="2">
    <source>
        <dbReference type="ARBA" id="ARBA00022448"/>
    </source>
</evidence>
<organism evidence="6 7">
    <name type="scientific">Pichia californica</name>
    <dbReference type="NCBI Taxonomy" id="460514"/>
    <lineage>
        <taxon>Eukaryota</taxon>
        <taxon>Fungi</taxon>
        <taxon>Dikarya</taxon>
        <taxon>Ascomycota</taxon>
        <taxon>Saccharomycotina</taxon>
        <taxon>Pichiomycetes</taxon>
        <taxon>Pichiales</taxon>
        <taxon>Pichiaceae</taxon>
        <taxon>Pichia</taxon>
    </lineage>
</organism>
<feature type="compositionally biased region" description="Polar residues" evidence="4">
    <location>
        <begin position="470"/>
        <end position="520"/>
    </location>
</feature>
<comment type="caution">
    <text evidence="6">The sequence shown here is derived from an EMBL/GenBank/DDBJ whole genome shotgun (WGS) entry which is preliminary data.</text>
</comment>
<dbReference type="Proteomes" id="UP000697127">
    <property type="component" value="Unassembled WGS sequence"/>
</dbReference>
<feature type="domain" description="Nucleoporin Nup159/Nup146 N-terminal" evidence="5">
    <location>
        <begin position="42"/>
        <end position="385"/>
    </location>
</feature>
<keyword evidence="7" id="KW-1185">Reference proteome</keyword>
<dbReference type="Pfam" id="PF16755">
    <property type="entry name" value="Beta-prop_NUP159_NUP214"/>
    <property type="match status" value="1"/>
</dbReference>
<accession>A0A9P7BG10</accession>
<feature type="region of interest" description="Disordered" evidence="4">
    <location>
        <begin position="588"/>
        <end position="620"/>
    </location>
</feature>